<proteinExistence type="predicted"/>
<evidence type="ECO:0000256" key="1">
    <source>
        <dbReference type="SAM" id="MobiDB-lite"/>
    </source>
</evidence>
<reference evidence="2 3" key="1">
    <citation type="submission" date="2022-07" db="EMBL/GenBank/DDBJ databases">
        <title>Genome-wide signatures of adaptation to extreme environments.</title>
        <authorList>
            <person name="Cho C.H."/>
            <person name="Yoon H.S."/>
        </authorList>
    </citation>
    <scope>NUCLEOTIDE SEQUENCE [LARGE SCALE GENOMIC DNA]</scope>
    <source>
        <strain evidence="2 3">DBV 063 E5</strain>
    </source>
</reference>
<accession>A0AAV9IXX8</accession>
<organism evidence="2 3">
    <name type="scientific">Cyanidium caldarium</name>
    <name type="common">Red alga</name>
    <dbReference type="NCBI Taxonomy" id="2771"/>
    <lineage>
        <taxon>Eukaryota</taxon>
        <taxon>Rhodophyta</taxon>
        <taxon>Bangiophyceae</taxon>
        <taxon>Cyanidiales</taxon>
        <taxon>Cyanidiaceae</taxon>
        <taxon>Cyanidium</taxon>
    </lineage>
</organism>
<dbReference type="Proteomes" id="UP001301350">
    <property type="component" value="Unassembled WGS sequence"/>
</dbReference>
<evidence type="ECO:0000313" key="2">
    <source>
        <dbReference type="EMBL" id="KAK4537185.1"/>
    </source>
</evidence>
<feature type="region of interest" description="Disordered" evidence="1">
    <location>
        <begin position="429"/>
        <end position="449"/>
    </location>
</feature>
<dbReference type="InterPro" id="IPR016024">
    <property type="entry name" value="ARM-type_fold"/>
</dbReference>
<dbReference type="SUPFAM" id="SSF48371">
    <property type="entry name" value="ARM repeat"/>
    <property type="match status" value="1"/>
</dbReference>
<dbReference type="PANTHER" id="PTHR13554">
    <property type="entry name" value="26S PROTEASOME NON-ATPASE REGULATORY SUBUNIT 5-RELATED"/>
    <property type="match status" value="1"/>
</dbReference>
<gene>
    <name evidence="2" type="ORF">CDCA_CDCA11G3210</name>
</gene>
<sequence>MWRQYIPENISLESIIEQAAAYVNESCRDERATAALLKAVPFAALCASLEGHAERRALRETDVDEDDADGCDDEETRILVRAIESVVQQALESAALSEQVPVSSLLDWVALGLHSRHTEVRLTAARMLRMPLEAAAATVDGKQAASSRVCEEVLNRFGAPPCSPSLTGSGTLGCVAMMNQCGARPSGIDQNGVGSTDTPEGDVLVPLLRVLRDDRSTEVASTAAACLLALVRARPNRGAYALLCDPRGRAILLEQMLDGEAGAIALVRAAQLVLCLAGVSEFAATAARQILQEVLQQRIERWDGVAAAADDDDILLRLNLLEALGEFVAQLPSGSELLDELGLFGMLRERYLQPFVQQLAAEGREVVNGDGRGEDAPLLPLWIGAILRFYAMAAMAQRSLFHDWIDHNLVEVLGALITVLGADMTATGSSAGGLASPPPPSPPPSSIDGVRRETLLENAVSTVGALATSDHGMDILFTDMDTLRAALRLCVYAPSTSVRVAALHALRRFLSCDPPCWAAEATHLSASCGGDVDGRQQRVLDALADACQLPHRDGPSPLQVILDIARHPFEEEQLAALAVFQTLMSSRFGLRAAAELPGLVDMLCQVADASSSSSSSVVVVVVDAKRAVARAAIEQHAVEGERVFGTARWSRLVELAQRPPQGGTVGPSVQRPQPVVDIATMQMGMG</sequence>
<dbReference type="Gene3D" id="1.25.10.10">
    <property type="entry name" value="Leucine-rich Repeat Variant"/>
    <property type="match status" value="1"/>
</dbReference>
<dbReference type="EMBL" id="JANCYW010000011">
    <property type="protein sequence ID" value="KAK4537185.1"/>
    <property type="molecule type" value="Genomic_DNA"/>
</dbReference>
<protein>
    <submittedName>
        <fullName evidence="2">Uncharacterized protein</fullName>
    </submittedName>
</protein>
<dbReference type="GO" id="GO:0043248">
    <property type="term" value="P:proteasome assembly"/>
    <property type="evidence" value="ECO:0007669"/>
    <property type="project" value="InterPro"/>
</dbReference>
<feature type="compositionally biased region" description="Pro residues" evidence="1">
    <location>
        <begin position="436"/>
        <end position="445"/>
    </location>
</feature>
<dbReference type="PANTHER" id="PTHR13554:SF10">
    <property type="entry name" value="26S PROTEASOME NON-ATPASE REGULATORY SUBUNIT 5"/>
    <property type="match status" value="1"/>
</dbReference>
<keyword evidence="3" id="KW-1185">Reference proteome</keyword>
<evidence type="ECO:0000313" key="3">
    <source>
        <dbReference type="Proteomes" id="UP001301350"/>
    </source>
</evidence>
<comment type="caution">
    <text evidence="2">The sequence shown here is derived from an EMBL/GenBank/DDBJ whole genome shotgun (WGS) entry which is preliminary data.</text>
</comment>
<name>A0AAV9IXX8_CYACA</name>
<dbReference type="InterPro" id="IPR019538">
    <property type="entry name" value="PSMD5"/>
</dbReference>
<dbReference type="InterPro" id="IPR011989">
    <property type="entry name" value="ARM-like"/>
</dbReference>
<dbReference type="GO" id="GO:0005829">
    <property type="term" value="C:cytosol"/>
    <property type="evidence" value="ECO:0007669"/>
    <property type="project" value="TreeGrafter"/>
</dbReference>
<dbReference type="AlphaFoldDB" id="A0AAV9IXX8"/>